<proteinExistence type="predicted"/>
<accession>A0A9W8X617</accession>
<dbReference type="AlphaFoldDB" id="A0A9W8X617"/>
<evidence type="ECO:0000256" key="1">
    <source>
        <dbReference type="SAM" id="MobiDB-lite"/>
    </source>
</evidence>
<gene>
    <name evidence="2" type="ORF">N0V87_001397</name>
</gene>
<reference evidence="2" key="1">
    <citation type="submission" date="2022-10" db="EMBL/GenBank/DDBJ databases">
        <title>Tapping the CABI collections for fungal endophytes: first genome assemblies for Collariella, Neodidymelliopsis, Ascochyta clinopodiicola, Didymella pomorum, Didymosphaeria variabile, Neocosmospora piperis and Neocucurbitaria cava.</title>
        <authorList>
            <person name="Hill R."/>
        </authorList>
    </citation>
    <scope>NUCLEOTIDE SEQUENCE</scope>
    <source>
        <strain evidence="2">IMI 360193</strain>
    </source>
</reference>
<comment type="caution">
    <text evidence="2">The sequence shown here is derived from an EMBL/GenBank/DDBJ whole genome shotgun (WGS) entry which is preliminary data.</text>
</comment>
<feature type="compositionally biased region" description="Low complexity" evidence="1">
    <location>
        <begin position="90"/>
        <end position="115"/>
    </location>
</feature>
<dbReference type="OrthoDB" id="5424021at2759"/>
<protein>
    <submittedName>
        <fullName evidence="2">Uncharacterized protein</fullName>
    </submittedName>
</protein>
<dbReference type="Proteomes" id="UP001140562">
    <property type="component" value="Unassembled WGS sequence"/>
</dbReference>
<name>A0A9W8X617_9PLEO</name>
<keyword evidence="3" id="KW-1185">Reference proteome</keyword>
<dbReference type="EMBL" id="JAPEUV010000008">
    <property type="protein sequence ID" value="KAJ4342071.1"/>
    <property type="molecule type" value="Genomic_DNA"/>
</dbReference>
<feature type="region of interest" description="Disordered" evidence="1">
    <location>
        <begin position="35"/>
        <end position="134"/>
    </location>
</feature>
<sequence length="134" mass="14674">MPPQAATSYECDGCAHHATFHEMENEADDAVRRKWDEQARAQVEEMQQAGKSSRKRQRGAISFLNTNEDHQNFDQSIDGTARKDRNAPMPKAGSSKAPAGSSRASAPRAAAATARAKTKTLFPGEDDSRIEELD</sequence>
<evidence type="ECO:0000313" key="3">
    <source>
        <dbReference type="Proteomes" id="UP001140562"/>
    </source>
</evidence>
<evidence type="ECO:0000313" key="2">
    <source>
        <dbReference type="EMBL" id="KAJ4342071.1"/>
    </source>
</evidence>
<organism evidence="2 3">
    <name type="scientific">Didymella glomerata</name>
    <dbReference type="NCBI Taxonomy" id="749621"/>
    <lineage>
        <taxon>Eukaryota</taxon>
        <taxon>Fungi</taxon>
        <taxon>Dikarya</taxon>
        <taxon>Ascomycota</taxon>
        <taxon>Pezizomycotina</taxon>
        <taxon>Dothideomycetes</taxon>
        <taxon>Pleosporomycetidae</taxon>
        <taxon>Pleosporales</taxon>
        <taxon>Pleosporineae</taxon>
        <taxon>Didymellaceae</taxon>
        <taxon>Didymella</taxon>
    </lineage>
</organism>